<evidence type="ECO:0000313" key="4">
    <source>
        <dbReference type="Proteomes" id="UP000575241"/>
    </source>
</evidence>
<gene>
    <name evidence="3" type="ORF">HNP52_000872</name>
</gene>
<sequence length="2412" mass="243669">MKNRTSARRFQGRAGLLLGSALLPLILAGTAHAQSTEPVILEEGQAPREVHLGAGDDRVVADIGRVNANTGVLDLSGLVTGTVTDAGGLDTIWLRATGSRTANLIFTTPASGTSRQFVTADGTPFDGGIVYEASGNDTELRLENRSRSDPPGTNAKMKLNHEPVRLAGDGTIFIGASLDAQDQGGAAATDQKAIHVEPGSTLAQQGGDGDGLLTVVIAADMDGRHSATGLVDVAYAQELRLIDSARVRFQQGLGIAGGTADIFLEANSTVASTNASVGDVRLIRSSGRVFNSTRITVGSVNGGTTAGGIGIELIGGKLYNTLTENSTRNGVASGGLGIVLASGSAVLASEGENYIENVGRLESVVDATIRNEGQVLVTRNAVRQFANGGSQAGVIVGGTRYIPFAPSLAPTDKLAYQSTGYATDVLVNSGSIEGDVQFDSGESMFLYTGATNGVNGQIDGGYGIDGYGKSFGASATYTASNAILSQPGIINFEMHGVEANGADTVVTFASAETLGNGLMAIGDGTVVNSANIDTDGFGAWIRDIAGVGSNIDFINQGSIRSSENIGVYAENLASFRNEGSIRAETPLAVLVSAFAKGSGSTFQFTNTGLIENSSSYESAALVLFENQATTELMGDIVNSGTIRTTGHVGPTGDAQYALAVQSRMDYGLGANYLMRVTNSGTLEATGQGYSGLLLSGHKMEVVNDSIIRGTNAAGGGVRLATGSDGPRPRTAASLTNRGTISGGSGAIADDEMGTMISYGVLFDFAAATQGGDANAVNLGTIEVGAEGVAIGVNGGNDLEATFTLDNRGTIRGGSGYTLGEDDYLATIRLLDDGERTIAGAIHTRNSTDLITNRGTIIGSIHLGDLGDSLTNYGTLNGTVDLGSGHDYYVTGSGAVIIGSVDGGDGIDGIAVDLTGSDAKKLDMSQFRNFEGLTRQQNSFGTGSVSIFGSIDQMSMRLSDIALRIDAGDTIGSASGSTGYTFDNAGADSVESLTNNGTITGGVALGGGDDTLVNSGTIGFDVDMGNGDDNVVNSGTIHGNLNLGAGNDRYEALGGGLVTGAIDGGDGTDTFVFRMHGNSGSIPGGFTNFESFGAYGPGTLTLGLDRNYETIELWEQANLTLLDGTGAVDLIKGDDTAQVVTIQDADFTGGVSLGGGDDTLSIALSGVLRGALDGGSGTDTLNLNLTGAASINDLFGFEIVNAAGAAPLTLTGHLGAGQQMNFDGADSHFIIDTGAVFEGSANGGDGTDTLEINTGTASSRTIVAGQLTSFEKLVAGGAGTLSLQGEAYHFQTAQVEGNLSIGNGASLTATDGVHFGAGDNRLTLHGTGTVGSPVDGGGGTNTLAFELDANNSRNLSTAGTFTNFQQLSTSGTGALVVDKDATYQQVLLEGGNLNIAGGATLTAPVLGNAQVDRLGLAAGATLNGSVNLGGGDDTVNNAGTIHGDVLLGDGDDRYIARSGSTVTGTIDGGTGNNTFIFNLAGADGSIPGSVTNFNSFGVYGPGTLTVNLDHGQTYHNIEILESANLVLSGTNGSVANVIGSDDSQLVTIDGRLTGGVSLGGGDDSLTMHLSGLLQGALDGGAGTDTLNLTLDGASSIAGMFGFEVANISGTAPLTLAGDLGANQRVNFTGGTDNELIIAAGVQFQGRVDGGAGSDTLRVQSGTADSRTVVASQIVSFEKLISEGAGSLALTGGDYSFDSVTVAGGNFELGANTRLSTATGVTFDGADNRFTLGAGATVAGGVDGGAGNDTLVLHQADNTVRLLSSVHQTSFERLEASGGISGELRIDQNASFANGVGIDGGVFNVTAGNTLTANVAGGANRDIVTVSGRIEGNLDLGAGHDFLTISGAGTISGSRNGGDGTDTLTFNTSGTYAAPTLLDPNAYTGFEALNVDGGVISTTGTSSWAAITLTGGRLIGQAGSVITATSGVLIARGATFGTAGTVNGNILVDGTLSPGASPGTMTVNGDVLFSSGSNLLLELSPTASDLLNISGKLVIANGAGIDITGTLRNAPGARLDLVVAQGGITGRFTTINKSNDIFGFVVVNGNRLQLQSEFQNSDAYPLNTRASIAYANATLGAGKSVQAYTAALPALVSATGSVDQQAFAQLTPEAYASVIQLGIENSLSLFDTVSADSAANAGRRGFFAFGRFTGGTADVDGDSYTGAVKTHGSSHGFQGGFGYGFDEDIQVGAFFGGGTSRQTMAYLGAKTEWDQLSGGIFADARLGGFGLHGVAALSSGTAETKRQLLAAPTAAKSSYNLKSWLAAAGVDYQLRFGKLAVTPRADLIYIHAGREGLSEQGGNGFALNVTRLNKNSLFGRASLAVSGSFQAGGVGITPYAELGVQQRLGSGTLSTWGGLQDTTEGMYAFGVERKATAGRAALGLGLDVTPGVRVQGGYTVEFSGTKRQSFTGGLSIRF</sequence>
<reference evidence="3 4" key="1">
    <citation type="submission" date="2020-08" db="EMBL/GenBank/DDBJ databases">
        <title>Functional genomics of gut bacteria from endangered species of beetles.</title>
        <authorList>
            <person name="Carlos-Shanley C."/>
        </authorList>
    </citation>
    <scope>NUCLEOTIDE SEQUENCE [LARGE SCALE GENOMIC DNA]</scope>
    <source>
        <strain evidence="3 4">S00224</strain>
    </source>
</reference>
<keyword evidence="4" id="KW-1185">Reference proteome</keyword>
<dbReference type="SUPFAM" id="SSF103515">
    <property type="entry name" value="Autotransporter"/>
    <property type="match status" value="1"/>
</dbReference>
<evidence type="ECO:0000259" key="2">
    <source>
        <dbReference type="PROSITE" id="PS51208"/>
    </source>
</evidence>
<evidence type="ECO:0000256" key="1">
    <source>
        <dbReference type="SAM" id="SignalP"/>
    </source>
</evidence>
<feature type="signal peptide" evidence="1">
    <location>
        <begin position="1"/>
        <end position="33"/>
    </location>
</feature>
<dbReference type="RefSeq" id="WP_184162962.1">
    <property type="nucleotide sequence ID" value="NZ_JACHLN010000001.1"/>
</dbReference>
<dbReference type="PROSITE" id="PS51208">
    <property type="entry name" value="AUTOTRANSPORTER"/>
    <property type="match status" value="1"/>
</dbReference>
<accession>A0A7W7JYQ7</accession>
<organism evidence="3 4">
    <name type="scientific">Sphingomonas kyeonggiensis</name>
    <dbReference type="NCBI Taxonomy" id="1268553"/>
    <lineage>
        <taxon>Bacteria</taxon>
        <taxon>Pseudomonadati</taxon>
        <taxon>Pseudomonadota</taxon>
        <taxon>Alphaproteobacteria</taxon>
        <taxon>Sphingomonadales</taxon>
        <taxon>Sphingomonadaceae</taxon>
        <taxon>Sphingomonas</taxon>
    </lineage>
</organism>
<dbReference type="InterPro" id="IPR036709">
    <property type="entry name" value="Autotransporte_beta_dom_sf"/>
</dbReference>
<name>A0A7W7JYQ7_9SPHN</name>
<protein>
    <recommendedName>
        <fullName evidence="2">Autotransporter domain-containing protein</fullName>
    </recommendedName>
</protein>
<feature type="domain" description="Autotransporter" evidence="2">
    <location>
        <begin position="2133"/>
        <end position="2412"/>
    </location>
</feature>
<dbReference type="Proteomes" id="UP000575241">
    <property type="component" value="Unassembled WGS sequence"/>
</dbReference>
<feature type="chain" id="PRO_5030954368" description="Autotransporter domain-containing protein" evidence="1">
    <location>
        <begin position="34"/>
        <end position="2412"/>
    </location>
</feature>
<dbReference type="SMART" id="SM00869">
    <property type="entry name" value="Autotransporter"/>
    <property type="match status" value="1"/>
</dbReference>
<dbReference type="PRINTS" id="PR00313">
    <property type="entry name" value="CABNDNGRPT"/>
</dbReference>
<proteinExistence type="predicted"/>
<dbReference type="EMBL" id="JACHLN010000001">
    <property type="protein sequence ID" value="MBB4837821.1"/>
    <property type="molecule type" value="Genomic_DNA"/>
</dbReference>
<dbReference type="InterPro" id="IPR005546">
    <property type="entry name" value="Autotransporte_beta"/>
</dbReference>
<keyword evidence="1" id="KW-0732">Signal</keyword>
<dbReference type="Gene3D" id="2.160.20.160">
    <property type="match status" value="4"/>
</dbReference>
<evidence type="ECO:0000313" key="3">
    <source>
        <dbReference type="EMBL" id="MBB4837821.1"/>
    </source>
</evidence>
<comment type="caution">
    <text evidence="3">The sequence shown here is derived from an EMBL/GenBank/DDBJ whole genome shotgun (WGS) entry which is preliminary data.</text>
</comment>